<protein>
    <recommendedName>
        <fullName evidence="2">histidine kinase</fullName>
        <ecNumber evidence="2">2.7.13.3</ecNumber>
    </recommendedName>
</protein>
<dbReference type="RefSeq" id="WP_318103086.1">
    <property type="nucleotide sequence ID" value="NZ_CP137573.1"/>
</dbReference>
<keyword evidence="3" id="KW-0597">Phosphoprotein</keyword>
<keyword evidence="9" id="KW-0175">Coiled coil</keyword>
<dbReference type="InterPro" id="IPR003594">
    <property type="entry name" value="HATPase_dom"/>
</dbReference>
<keyword evidence="10" id="KW-1133">Transmembrane helix</keyword>
<dbReference type="InterPro" id="IPR005467">
    <property type="entry name" value="His_kinase_dom"/>
</dbReference>
<dbReference type="Gene3D" id="1.20.5.1930">
    <property type="match status" value="1"/>
</dbReference>
<keyword evidence="4" id="KW-0808">Transferase</keyword>
<feature type="transmembrane region" description="Helical" evidence="10">
    <location>
        <begin position="61"/>
        <end position="79"/>
    </location>
</feature>
<dbReference type="PANTHER" id="PTHR24421:SF10">
    <property type="entry name" value="NITRATE_NITRITE SENSOR PROTEIN NARQ"/>
    <property type="match status" value="1"/>
</dbReference>
<evidence type="ECO:0000313" key="12">
    <source>
        <dbReference type="EMBL" id="WOX22074.1"/>
    </source>
</evidence>
<dbReference type="CDD" id="cd16917">
    <property type="entry name" value="HATPase_UhpB-NarQ-NarX-like"/>
    <property type="match status" value="1"/>
</dbReference>
<dbReference type="InterPro" id="IPR036890">
    <property type="entry name" value="HATPase_C_sf"/>
</dbReference>
<organism evidence="12 13">
    <name type="scientific">Streptomyces solicathayae</name>
    <dbReference type="NCBI Taxonomy" id="3081768"/>
    <lineage>
        <taxon>Bacteria</taxon>
        <taxon>Bacillati</taxon>
        <taxon>Actinomycetota</taxon>
        <taxon>Actinomycetes</taxon>
        <taxon>Kitasatosporales</taxon>
        <taxon>Streptomycetaceae</taxon>
        <taxon>Streptomyces</taxon>
    </lineage>
</organism>
<dbReference type="GO" id="GO:0016301">
    <property type="term" value="F:kinase activity"/>
    <property type="evidence" value="ECO:0007669"/>
    <property type="project" value="UniProtKB-KW"/>
</dbReference>
<dbReference type="Pfam" id="PF02518">
    <property type="entry name" value="HATPase_c"/>
    <property type="match status" value="1"/>
</dbReference>
<evidence type="ECO:0000256" key="2">
    <source>
        <dbReference type="ARBA" id="ARBA00012438"/>
    </source>
</evidence>
<dbReference type="PROSITE" id="PS50109">
    <property type="entry name" value="HIS_KIN"/>
    <property type="match status" value="1"/>
</dbReference>
<keyword evidence="5" id="KW-0547">Nucleotide-binding</keyword>
<keyword evidence="10" id="KW-0812">Transmembrane</keyword>
<name>A0ABZ0LRF1_9ACTN</name>
<keyword evidence="7" id="KW-0067">ATP-binding</keyword>
<feature type="coiled-coil region" evidence="9">
    <location>
        <begin position="146"/>
        <end position="173"/>
    </location>
</feature>
<gene>
    <name evidence="12" type="ORF">R2D22_12005</name>
</gene>
<dbReference type="SMART" id="SM00387">
    <property type="entry name" value="HATPase_c"/>
    <property type="match status" value="1"/>
</dbReference>
<feature type="transmembrane region" description="Helical" evidence="10">
    <location>
        <begin position="100"/>
        <end position="117"/>
    </location>
</feature>
<keyword evidence="6 12" id="KW-0418">Kinase</keyword>
<evidence type="ECO:0000256" key="6">
    <source>
        <dbReference type="ARBA" id="ARBA00022777"/>
    </source>
</evidence>
<evidence type="ECO:0000259" key="11">
    <source>
        <dbReference type="PROSITE" id="PS50109"/>
    </source>
</evidence>
<evidence type="ECO:0000256" key="8">
    <source>
        <dbReference type="ARBA" id="ARBA00023012"/>
    </source>
</evidence>
<accession>A0ABZ0LRF1</accession>
<dbReference type="InterPro" id="IPR011712">
    <property type="entry name" value="Sig_transdc_His_kin_sub3_dim/P"/>
</dbReference>
<proteinExistence type="predicted"/>
<evidence type="ECO:0000256" key="1">
    <source>
        <dbReference type="ARBA" id="ARBA00000085"/>
    </source>
</evidence>
<keyword evidence="8" id="KW-0902">Two-component regulatory system</keyword>
<evidence type="ECO:0000256" key="7">
    <source>
        <dbReference type="ARBA" id="ARBA00022840"/>
    </source>
</evidence>
<evidence type="ECO:0000256" key="5">
    <source>
        <dbReference type="ARBA" id="ARBA00022741"/>
    </source>
</evidence>
<dbReference type="EMBL" id="CP137573">
    <property type="protein sequence ID" value="WOX22074.1"/>
    <property type="molecule type" value="Genomic_DNA"/>
</dbReference>
<dbReference type="InterPro" id="IPR050482">
    <property type="entry name" value="Sensor_HK_TwoCompSys"/>
</dbReference>
<dbReference type="SUPFAM" id="SSF55874">
    <property type="entry name" value="ATPase domain of HSP90 chaperone/DNA topoisomerase II/histidine kinase"/>
    <property type="match status" value="1"/>
</dbReference>
<dbReference type="PANTHER" id="PTHR24421">
    <property type="entry name" value="NITRATE/NITRITE SENSOR PROTEIN NARX-RELATED"/>
    <property type="match status" value="1"/>
</dbReference>
<evidence type="ECO:0000256" key="4">
    <source>
        <dbReference type="ARBA" id="ARBA00022679"/>
    </source>
</evidence>
<evidence type="ECO:0000256" key="10">
    <source>
        <dbReference type="SAM" id="Phobius"/>
    </source>
</evidence>
<comment type="catalytic activity">
    <reaction evidence="1">
        <text>ATP + protein L-histidine = ADP + protein N-phospho-L-histidine.</text>
        <dbReference type="EC" id="2.7.13.3"/>
    </reaction>
</comment>
<dbReference type="EC" id="2.7.13.3" evidence="2"/>
<keyword evidence="10" id="KW-0472">Membrane</keyword>
<dbReference type="Proteomes" id="UP001301731">
    <property type="component" value="Chromosome"/>
</dbReference>
<evidence type="ECO:0000313" key="13">
    <source>
        <dbReference type="Proteomes" id="UP001301731"/>
    </source>
</evidence>
<reference evidence="12 13" key="1">
    <citation type="submission" date="2023-10" db="EMBL/GenBank/DDBJ databases">
        <title>The genome sequence of Streptomyces sp. HUAS YS2.</title>
        <authorList>
            <person name="Mo P."/>
        </authorList>
    </citation>
    <scope>NUCLEOTIDE SEQUENCE [LARGE SCALE GENOMIC DNA]</scope>
    <source>
        <strain evidence="12 13">HUAS YS2</strain>
    </source>
</reference>
<feature type="transmembrane region" description="Helical" evidence="10">
    <location>
        <begin position="129"/>
        <end position="149"/>
    </location>
</feature>
<keyword evidence="13" id="KW-1185">Reference proteome</keyword>
<dbReference type="Gene3D" id="3.30.565.10">
    <property type="entry name" value="Histidine kinase-like ATPase, C-terminal domain"/>
    <property type="match status" value="1"/>
</dbReference>
<evidence type="ECO:0000256" key="9">
    <source>
        <dbReference type="SAM" id="Coils"/>
    </source>
</evidence>
<feature type="domain" description="Histidine kinase" evidence="11">
    <location>
        <begin position="283"/>
        <end position="369"/>
    </location>
</feature>
<sequence>MSVLRPPSADALDATTAWLLAAITALPLAVRRLRPVPVFACSLAGACAALVAGLGPTPFLGAAYGLYAVVLGRSARTAGAGRPGQSRRPRPPVRWPRPPAAVAVGVVSAVAAAALTTTGARQYEGGTRAVQLVLGLLVLGATWATASAVRERRESARRAVEEAAERAKVEERLRIARDIHDVVTHSVGLIAVKAGVANHVIATHPEEAHEALTVIEDVSRRALRDMRATLTVLRGDEGELRPVRGLADLPELVGAAEAAGVRVELRTHGPEEPPDAVGLSAYRIVQEALNNTVKHAGAGVRCSVEVTARGGVVEIAVEDDGPGDGHRPVVPGGGLGLVGMRERAAAHGGTLTAGPGEDGGFGVRARLPY</sequence>
<dbReference type="Pfam" id="PF07730">
    <property type="entry name" value="HisKA_3"/>
    <property type="match status" value="1"/>
</dbReference>
<evidence type="ECO:0000256" key="3">
    <source>
        <dbReference type="ARBA" id="ARBA00022553"/>
    </source>
</evidence>